<feature type="region of interest" description="Disordered" evidence="1">
    <location>
        <begin position="1"/>
        <end position="20"/>
    </location>
</feature>
<dbReference type="Pfam" id="PF13280">
    <property type="entry name" value="WYL"/>
    <property type="match status" value="1"/>
</dbReference>
<evidence type="ECO:0000313" key="5">
    <source>
        <dbReference type="EMBL" id="PPF11319.1"/>
    </source>
</evidence>
<dbReference type="AlphaFoldDB" id="A0ABD6W735"/>
<dbReference type="InterPro" id="IPR043839">
    <property type="entry name" value="PafC_HTH"/>
</dbReference>
<gene>
    <name evidence="5" type="ORF">C5C04_12270</name>
</gene>
<evidence type="ECO:0000313" key="6">
    <source>
        <dbReference type="Proteomes" id="UP000237881"/>
    </source>
</evidence>
<accession>A0ABD6W735</accession>
<dbReference type="PANTHER" id="PTHR34580:SF1">
    <property type="entry name" value="PROTEIN PAFC"/>
    <property type="match status" value="1"/>
</dbReference>
<feature type="domain" description="WCX" evidence="4">
    <location>
        <begin position="279"/>
        <end position="356"/>
    </location>
</feature>
<organism evidence="5 6">
    <name type="scientific">Rathayibacter rathayi</name>
    <name type="common">Corynebacterium rathayi</name>
    <dbReference type="NCBI Taxonomy" id="33887"/>
    <lineage>
        <taxon>Bacteria</taxon>
        <taxon>Bacillati</taxon>
        <taxon>Actinomycetota</taxon>
        <taxon>Actinomycetes</taxon>
        <taxon>Micrococcales</taxon>
        <taxon>Microbacteriaceae</taxon>
        <taxon>Rathayibacter</taxon>
    </lineage>
</organism>
<sequence>MVPRSACSSRRSYAGASSSASDAPWTITEAIPVARPRSLQARDRLAVLLSLVPYLLDRGRVSVAEVAAHFEIAQEEVRRAVRLIAVSGIPGETAQYQANDLFDISWDDFEENDYVVLTQQVAIDDSPRFSAREAAALIAGMQYLAALPENQGNDRIASLMGKLARGASSAPTAVAVSRGTGADSAVALLRTAMASATQVAFHYRSARGETESRLVDPFVLESVDRDWYLRGWDHLREGVRTFRVDRMRSLRDTATPIVRRRNEVTLSERLFEASASDLVVDLRVAPSAVVLLGDYAADAEFPEPAPGEEDRGVLVRLRVAHLQGLTRLVASLAGLVTVVAPPEARAAVGQWAAAALAANEEDSS</sequence>
<dbReference type="Pfam" id="PF25583">
    <property type="entry name" value="WCX"/>
    <property type="match status" value="1"/>
</dbReference>
<feature type="domain" description="PafC HTH" evidence="3">
    <location>
        <begin position="43"/>
        <end position="164"/>
    </location>
</feature>
<dbReference type="PANTHER" id="PTHR34580">
    <property type="match status" value="1"/>
</dbReference>
<dbReference type="InterPro" id="IPR028349">
    <property type="entry name" value="PafC-like"/>
</dbReference>
<dbReference type="PROSITE" id="PS52050">
    <property type="entry name" value="WYL"/>
    <property type="match status" value="1"/>
</dbReference>
<reference evidence="5 6" key="1">
    <citation type="submission" date="2018-02" db="EMBL/GenBank/DDBJ databases">
        <title>Bacteriophage NCPPB3778 and a type I-E CRISPR drive the evolution of the US Biological Select Agent, Rathayibacter toxicus.</title>
        <authorList>
            <person name="Davis E.W.II."/>
            <person name="Tabima J.F."/>
            <person name="Weisberg A.J."/>
            <person name="Lopes L.D."/>
            <person name="Wiseman M.S."/>
            <person name="Wiseman M.S."/>
            <person name="Pupko T."/>
            <person name="Belcher M.S."/>
            <person name="Sechler A.J."/>
            <person name="Tancos M.A."/>
            <person name="Schroeder B.K."/>
            <person name="Murray T.D."/>
            <person name="Luster D.G."/>
            <person name="Schneider W.L."/>
            <person name="Rogers E."/>
            <person name="Andreote F.D."/>
            <person name="Grunwald N.J."/>
            <person name="Putnam M.L."/>
            <person name="Chang J.H."/>
        </authorList>
    </citation>
    <scope>NUCLEOTIDE SEQUENCE [LARGE SCALE GENOMIC DNA]</scope>
    <source>
        <strain evidence="5 6">AY1I9</strain>
    </source>
</reference>
<evidence type="ECO:0000256" key="1">
    <source>
        <dbReference type="SAM" id="MobiDB-lite"/>
    </source>
</evidence>
<dbReference type="EMBL" id="PSUL01000034">
    <property type="protein sequence ID" value="PPF11319.1"/>
    <property type="molecule type" value="Genomic_DNA"/>
</dbReference>
<comment type="caution">
    <text evidence="5">The sequence shown here is derived from an EMBL/GenBank/DDBJ whole genome shotgun (WGS) entry which is preliminary data.</text>
</comment>
<dbReference type="InterPro" id="IPR051534">
    <property type="entry name" value="CBASS_pafABC_assoc_protein"/>
</dbReference>
<dbReference type="Proteomes" id="UP000237881">
    <property type="component" value="Unassembled WGS sequence"/>
</dbReference>
<dbReference type="Pfam" id="PF19187">
    <property type="entry name" value="HTH_PafC"/>
    <property type="match status" value="1"/>
</dbReference>
<evidence type="ECO:0000259" key="3">
    <source>
        <dbReference type="Pfam" id="PF19187"/>
    </source>
</evidence>
<dbReference type="PIRSF" id="PIRSF016838">
    <property type="entry name" value="PafC"/>
    <property type="match status" value="1"/>
</dbReference>
<dbReference type="InterPro" id="IPR026881">
    <property type="entry name" value="WYL_dom"/>
</dbReference>
<evidence type="ECO:0000259" key="4">
    <source>
        <dbReference type="Pfam" id="PF25583"/>
    </source>
</evidence>
<dbReference type="InterPro" id="IPR057727">
    <property type="entry name" value="WCX_dom"/>
</dbReference>
<proteinExistence type="predicted"/>
<protein>
    <submittedName>
        <fullName evidence="5">WYL domain-containing protein</fullName>
    </submittedName>
</protein>
<evidence type="ECO:0000259" key="2">
    <source>
        <dbReference type="Pfam" id="PF13280"/>
    </source>
</evidence>
<feature type="domain" description="WYL" evidence="2">
    <location>
        <begin position="186"/>
        <end position="251"/>
    </location>
</feature>
<name>A0ABD6W735_RATRA</name>